<name>A0A101UXQ2_9ACTN</name>
<accession>A0A101UXQ2</accession>
<dbReference type="EMBL" id="LMXB01000058">
    <property type="protein sequence ID" value="KUO18810.1"/>
    <property type="molecule type" value="Genomic_DNA"/>
</dbReference>
<dbReference type="STRING" id="909626.AQJ91_23390"/>
<dbReference type="OrthoDB" id="3695428at2"/>
<dbReference type="RefSeq" id="WP_067025144.1">
    <property type="nucleotide sequence ID" value="NZ_KQ949089.1"/>
</dbReference>
<keyword evidence="2" id="KW-1185">Reference proteome</keyword>
<gene>
    <name evidence="1" type="ORF">AQJ91_23390</name>
</gene>
<proteinExistence type="predicted"/>
<reference evidence="1 2" key="1">
    <citation type="submission" date="2015-10" db="EMBL/GenBank/DDBJ databases">
        <title>Draft genome sequence of Streptomyces sp. RV15, isolated from a marine sponge.</title>
        <authorList>
            <person name="Ruckert C."/>
            <person name="Abdelmohsen U.R."/>
            <person name="Winkler A."/>
            <person name="Hentschel U."/>
            <person name="Kalinowski J."/>
            <person name="Kampfer P."/>
            <person name="Glaeser S."/>
        </authorList>
    </citation>
    <scope>NUCLEOTIDE SEQUENCE [LARGE SCALE GENOMIC DNA]</scope>
    <source>
        <strain evidence="1 2">RV15</strain>
    </source>
</reference>
<protein>
    <submittedName>
        <fullName evidence="1">Uncharacterized protein</fullName>
    </submittedName>
</protein>
<comment type="caution">
    <text evidence="1">The sequence shown here is derived from an EMBL/GenBank/DDBJ whole genome shotgun (WGS) entry which is preliminary data.</text>
</comment>
<organism evidence="1 2">
    <name type="scientific">Streptomyces dysideae</name>
    <dbReference type="NCBI Taxonomy" id="909626"/>
    <lineage>
        <taxon>Bacteria</taxon>
        <taxon>Bacillati</taxon>
        <taxon>Actinomycetota</taxon>
        <taxon>Actinomycetes</taxon>
        <taxon>Kitasatosporales</taxon>
        <taxon>Streptomycetaceae</taxon>
        <taxon>Streptomyces</taxon>
    </lineage>
</organism>
<sequence length="539" mass="59651">MKNRVDWTDERLGSNVYEDMVSVLISRLHPQAQRIDGAGGDDGRDVQLPLPTGLEIFQLKRFTGRLDERSGRRRQVEKSLKKAAKHDPAAWYLVVPINHTDGELKWFSDLTAEYPFPCVWRGKDWLDDQMASHPELPRYYLEDSNSEIVRMMREINQEQAALARGVPDLVKRVRTLKDRLNTLDPHYGFSFSIQPGGAINVTAHPRYPGAEKDRPIMIGGAFRFPDTEHGKRVANALQDSFNYGTPTVVPSEFVKSLSIDAPANFGGVFEGGELKVGGAIDNTPLADARFALRIKDAQGTVKAHLPLTATERTSGQRGIELKLVDLVGTISVTARFDMQTHRVKINYAFHQPENILPGTLLQAVRFMAEMGEGRSVTMVLNGTEIGPPIDMSASYPDAGELAKLLRVLDDIQRISGVYFVVPRSLSDGEIESITEVHRYLTSQSVVSQWNRLSFTATKAWLGTPEAQQLKEGSVSDFTTGQDLLLRLGEDIFNLGRIQMTCASAKIAFVTELPDSADSKAEVEVTLVPGDDSSISVSVV</sequence>
<evidence type="ECO:0000313" key="1">
    <source>
        <dbReference type="EMBL" id="KUO18810.1"/>
    </source>
</evidence>
<dbReference type="AlphaFoldDB" id="A0A101UXQ2"/>
<dbReference type="Proteomes" id="UP000053260">
    <property type="component" value="Unassembled WGS sequence"/>
</dbReference>
<evidence type="ECO:0000313" key="2">
    <source>
        <dbReference type="Proteomes" id="UP000053260"/>
    </source>
</evidence>